<dbReference type="AlphaFoldDB" id="A0A6M0CMI5"/>
<evidence type="ECO:0000313" key="2">
    <source>
        <dbReference type="Proteomes" id="UP000474296"/>
    </source>
</evidence>
<name>A0A6M0CMI5_9FLAO</name>
<accession>A0A6M0CMI5</accession>
<evidence type="ECO:0000313" key="1">
    <source>
        <dbReference type="EMBL" id="NER18163.1"/>
    </source>
</evidence>
<sequence>MKKLIYLFVLLGAMVSCEDDIDDNTPAFQGTIDGEFFRATQLGVTPGEDDVWILEGTMTVEKITLQIVDLNTGIYGLGENLRNTGTYTKEGDGTFFTGETGNTGNVTISEYNTEENFISGVFKFTANNEDGSVNVQDGIFYRVPIIGTPPAPVPMP</sequence>
<proteinExistence type="predicted"/>
<keyword evidence="2" id="KW-1185">Reference proteome</keyword>
<gene>
    <name evidence="1" type="ORF">GWK10_13135</name>
</gene>
<comment type="caution">
    <text evidence="1">The sequence shown here is derived from an EMBL/GenBank/DDBJ whole genome shotgun (WGS) entry which is preliminary data.</text>
</comment>
<dbReference type="EMBL" id="JAABOQ010000005">
    <property type="protein sequence ID" value="NER18163.1"/>
    <property type="molecule type" value="Genomic_DNA"/>
</dbReference>
<protein>
    <submittedName>
        <fullName evidence="1">Uncharacterized protein</fullName>
    </submittedName>
</protein>
<organism evidence="1 2">
    <name type="scientific">Spongiivirga citrea</name>
    <dbReference type="NCBI Taxonomy" id="1481457"/>
    <lineage>
        <taxon>Bacteria</taxon>
        <taxon>Pseudomonadati</taxon>
        <taxon>Bacteroidota</taxon>
        <taxon>Flavobacteriia</taxon>
        <taxon>Flavobacteriales</taxon>
        <taxon>Flavobacteriaceae</taxon>
        <taxon>Spongiivirga</taxon>
    </lineage>
</organism>
<dbReference type="InterPro" id="IPR046219">
    <property type="entry name" value="DUF6252"/>
</dbReference>
<reference evidence="1 2" key="1">
    <citation type="submission" date="2020-01" db="EMBL/GenBank/DDBJ databases">
        <title>Spongiivirga citrea KCTC 32990T.</title>
        <authorList>
            <person name="Wang G."/>
        </authorList>
    </citation>
    <scope>NUCLEOTIDE SEQUENCE [LARGE SCALE GENOMIC DNA]</scope>
    <source>
        <strain evidence="1 2">KCTC 32990</strain>
    </source>
</reference>
<dbReference type="Pfam" id="PF19765">
    <property type="entry name" value="DUF6252"/>
    <property type="match status" value="1"/>
</dbReference>
<dbReference type="RefSeq" id="WP_164032841.1">
    <property type="nucleotide sequence ID" value="NZ_JAABOQ010000005.1"/>
</dbReference>
<dbReference type="Proteomes" id="UP000474296">
    <property type="component" value="Unassembled WGS sequence"/>
</dbReference>
<dbReference type="PROSITE" id="PS51257">
    <property type="entry name" value="PROKAR_LIPOPROTEIN"/>
    <property type="match status" value="1"/>
</dbReference>